<protein>
    <recommendedName>
        <fullName evidence="3">Carboxypeptidase-like regulatory domain-containing protein</fullName>
    </recommendedName>
</protein>
<comment type="caution">
    <text evidence="1">The sequence shown here is derived from an EMBL/GenBank/DDBJ whole genome shotgun (WGS) entry which is preliminary data.</text>
</comment>
<dbReference type="RefSeq" id="WP_188606608.1">
    <property type="nucleotide sequence ID" value="NZ_BMIC01000006.1"/>
</dbReference>
<dbReference type="EMBL" id="BMIC01000006">
    <property type="protein sequence ID" value="GFZ91259.1"/>
    <property type="molecule type" value="Genomic_DNA"/>
</dbReference>
<gene>
    <name evidence="1" type="ORF">GCM10011531_23670</name>
</gene>
<evidence type="ECO:0000313" key="1">
    <source>
        <dbReference type="EMBL" id="GFZ91259.1"/>
    </source>
</evidence>
<reference evidence="1 2" key="1">
    <citation type="journal article" date="2014" name="Int. J. Syst. Evol. Microbiol.">
        <title>Complete genome sequence of Corynebacterium casei LMG S-19264T (=DSM 44701T), isolated from a smear-ripened cheese.</title>
        <authorList>
            <consortium name="US DOE Joint Genome Institute (JGI-PGF)"/>
            <person name="Walter F."/>
            <person name="Albersmeier A."/>
            <person name="Kalinowski J."/>
            <person name="Ruckert C."/>
        </authorList>
    </citation>
    <scope>NUCLEOTIDE SEQUENCE [LARGE SCALE GENOMIC DNA]</scope>
    <source>
        <strain evidence="1 2">CGMCC 1.15295</strain>
    </source>
</reference>
<dbReference type="SUPFAM" id="SSF49464">
    <property type="entry name" value="Carboxypeptidase regulatory domain-like"/>
    <property type="match status" value="1"/>
</dbReference>
<proteinExistence type="predicted"/>
<organism evidence="1 2">
    <name type="scientific">Aquaticitalea lipolytica</name>
    <dbReference type="NCBI Taxonomy" id="1247562"/>
    <lineage>
        <taxon>Bacteria</taxon>
        <taxon>Pseudomonadati</taxon>
        <taxon>Bacteroidota</taxon>
        <taxon>Flavobacteriia</taxon>
        <taxon>Flavobacteriales</taxon>
        <taxon>Flavobacteriaceae</taxon>
        <taxon>Aquaticitalea</taxon>
    </lineage>
</organism>
<evidence type="ECO:0000313" key="2">
    <source>
        <dbReference type="Proteomes" id="UP000598120"/>
    </source>
</evidence>
<accession>A0A8J2XAJ5</accession>
<name>A0A8J2XAJ5_9FLAO</name>
<dbReference type="AlphaFoldDB" id="A0A8J2XAJ5"/>
<evidence type="ECO:0008006" key="3">
    <source>
        <dbReference type="Google" id="ProtNLM"/>
    </source>
</evidence>
<keyword evidence="2" id="KW-1185">Reference proteome</keyword>
<dbReference type="InterPro" id="IPR008969">
    <property type="entry name" value="CarboxyPept-like_regulatory"/>
</dbReference>
<sequence>MKTNYSYKSSIYILFLFVFLSSSTYSFGFYQDTYKEFRGVVVDRDSKDRLAFATLFVNDTQISTITNTEGEFLLKVPNEFLNRKISISFLGYLTKEIPLSDLNGEDIQILLDLSVTELSEVSIVAPKDALTLVKAALDKKGNENYYNEESTMIAFYRETIKKRRKDASLSEAVVEIYKQPYKSNKIDAIKLIKARKSTNYNRLDTLALKLQGGPFTTLYADFLKYPEFIFTDTNLSEYDFSFDKSTEINNKMIYVVRFKQKPNITYPLYYGKLYIDAETFALTSAIYNLNVEDKELASQMFVRRKPKKATVYPTQAAYRVDYRTKNGKWYYGYSNIQLVFKVDWQGRLFNSVYSLNSEMAITDLSKDFKDKPRPSESLRPTIILSDEASGFSDPDFWGEYNIIEPEKSIESAIQKINKQLKKS</sequence>
<dbReference type="Pfam" id="PF13715">
    <property type="entry name" value="CarbopepD_reg_2"/>
    <property type="match status" value="1"/>
</dbReference>
<dbReference type="Proteomes" id="UP000598120">
    <property type="component" value="Unassembled WGS sequence"/>
</dbReference>